<reference evidence="12" key="1">
    <citation type="journal article" date="2018" name="Int. J. Parasitol.">
        <title>Validity of the Diplostomoidea and Diplostomida (Digenea, Platyhelminthes) upheld in phylogenomic analysis.</title>
        <authorList>
            <person name="Locke S.A."/>
            <person name="Van Dam A."/>
            <person name="Caffara M."/>
            <person name="Pinto H.A."/>
            <person name="Lopez-Hernandez D."/>
            <person name="Blanar C.A."/>
        </authorList>
    </citation>
    <scope>NUCLEOTIDE SEQUENCE</scope>
    <source>
        <strain evidence="12">Cp.Ga.GPS.72.1</strain>
    </source>
</reference>
<dbReference type="PANTHER" id="PTHR42703:SF1">
    <property type="entry name" value="NA(+)_H(+) ANTIPORTER SUBUNIT D1"/>
    <property type="match status" value="1"/>
</dbReference>
<keyword evidence="10" id="KW-0520">NAD</keyword>
<keyword evidence="8 10" id="KW-0472">Membrane</keyword>
<evidence type="ECO:0000256" key="5">
    <source>
        <dbReference type="ARBA" id="ARBA00022475"/>
    </source>
</evidence>
<evidence type="ECO:0000256" key="3">
    <source>
        <dbReference type="ARBA" id="ARBA00012944"/>
    </source>
</evidence>
<accession>A0A6J3YVA0</accession>
<evidence type="ECO:0000256" key="6">
    <source>
        <dbReference type="ARBA" id="ARBA00022692"/>
    </source>
</evidence>
<proteinExistence type="inferred from homology"/>
<name>A0A6J3YVA0_9TREM</name>
<feature type="transmembrane region" description="Helical" evidence="10">
    <location>
        <begin position="12"/>
        <end position="32"/>
    </location>
</feature>
<feature type="transmembrane region" description="Helical" evidence="10">
    <location>
        <begin position="130"/>
        <end position="154"/>
    </location>
</feature>
<comment type="similarity">
    <text evidence="2 10">Belongs to the complex I subunit 4 family.</text>
</comment>
<evidence type="ECO:0000313" key="12">
    <source>
        <dbReference type="EMBL" id="AYH51385.1"/>
    </source>
</evidence>
<gene>
    <name evidence="12" type="primary">ND4</name>
</gene>
<feature type="domain" description="NADH:quinone oxidoreductase/Mrp antiporter transmembrane" evidence="11">
    <location>
        <begin position="95"/>
        <end position="375"/>
    </location>
</feature>
<dbReference type="InterPro" id="IPR001750">
    <property type="entry name" value="ND/Mrp_TM"/>
</dbReference>
<evidence type="ECO:0000256" key="10">
    <source>
        <dbReference type="RuleBase" id="RU003297"/>
    </source>
</evidence>
<sequence>MKFKFIDWYSWGVVYFVVLSLLVLLGAAHVSWYLEFPSMVLSLGSYFMIDSVFYYLSFLSIMLGFIVFFISGCIISRTRIMIGLSVISSVLCYSSSNVLVFWVFYEISILALFYLLIVDSPYSERYIAGWYLLGYVILTSLPMLLSLLFLSTVFGSLSIVDWGHAYGVFDYTGVVLVLGVLFVTKVPVPPFHVWLPIVHAEASSIVSVCLSGYIMKLGLLGVCRLCYYVLPDWLFSGYYVLLAFSLSVLFFVSASQELDGKRWLAFLSLAHILVCVVCFYSVSAGWGNTAFLYSLGHGLSAGLMFLFLWWAYELSGSRNWLVLKSVLGGSRLFRVLAIMSICTAASIPPTPQFFVEVGVLSELGGLNLIVFIIFCLYLFIGSLIPLFLLGGLLTRHFSVEYSCINSMFNFICSILLLVGWSFFMFMLI</sequence>
<keyword evidence="5" id="KW-1003">Cell membrane</keyword>
<keyword evidence="10" id="KW-0679">Respiratory chain</keyword>
<feature type="transmembrane region" description="Helical" evidence="10">
    <location>
        <begin position="332"/>
        <end position="348"/>
    </location>
</feature>
<evidence type="ECO:0000256" key="1">
    <source>
        <dbReference type="ARBA" id="ARBA00004651"/>
    </source>
</evidence>
<feature type="transmembrane region" description="Helical" evidence="10">
    <location>
        <begin position="264"/>
        <end position="284"/>
    </location>
</feature>
<keyword evidence="10" id="KW-0813">Transport</keyword>
<dbReference type="EC" id="7.1.1.2" evidence="3 10"/>
<keyword evidence="10" id="KW-0249">Electron transport</keyword>
<dbReference type="InterPro" id="IPR003918">
    <property type="entry name" value="NADH_UbQ_OxRdtase"/>
</dbReference>
<evidence type="ECO:0000256" key="7">
    <source>
        <dbReference type="ARBA" id="ARBA00022989"/>
    </source>
</evidence>
<dbReference type="InterPro" id="IPR050586">
    <property type="entry name" value="CPA3_Na-H_Antiporter_D"/>
</dbReference>
<dbReference type="AlphaFoldDB" id="A0A6J3YVA0"/>
<evidence type="ECO:0000256" key="4">
    <source>
        <dbReference type="ARBA" id="ARBA00021006"/>
    </source>
</evidence>
<evidence type="ECO:0000256" key="8">
    <source>
        <dbReference type="ARBA" id="ARBA00023136"/>
    </source>
</evidence>
<feature type="transmembrane region" description="Helical" evidence="10">
    <location>
        <begin position="102"/>
        <end position="118"/>
    </location>
</feature>
<protein>
    <recommendedName>
        <fullName evidence="4 10">NADH-ubiquinone oxidoreductase chain 4</fullName>
        <ecNumber evidence="3 10">7.1.1.2</ecNumber>
    </recommendedName>
</protein>
<keyword evidence="7 10" id="KW-1133">Transmembrane helix</keyword>
<dbReference type="Pfam" id="PF00361">
    <property type="entry name" value="Proton_antipo_M"/>
    <property type="match status" value="1"/>
</dbReference>
<keyword evidence="10" id="KW-0830">Ubiquinone</keyword>
<dbReference type="GO" id="GO:0005886">
    <property type="term" value="C:plasma membrane"/>
    <property type="evidence" value="ECO:0007669"/>
    <property type="project" value="UniProtKB-SubCell"/>
</dbReference>
<feature type="transmembrane region" description="Helical" evidence="10">
    <location>
        <begin position="290"/>
        <end position="312"/>
    </location>
</feature>
<dbReference type="GeneID" id="38335161"/>
<dbReference type="CTD" id="4538"/>
<feature type="transmembrane region" description="Helical" evidence="10">
    <location>
        <begin position="236"/>
        <end position="252"/>
    </location>
</feature>
<evidence type="ECO:0000256" key="2">
    <source>
        <dbReference type="ARBA" id="ARBA00009025"/>
    </source>
</evidence>
<dbReference type="GO" id="GO:0042773">
    <property type="term" value="P:ATP synthesis coupled electron transport"/>
    <property type="evidence" value="ECO:0007669"/>
    <property type="project" value="InterPro"/>
</dbReference>
<feature type="transmembrane region" description="Helical" evidence="10">
    <location>
        <begin position="166"/>
        <end position="184"/>
    </location>
</feature>
<organism evidence="12">
    <name type="scientific">Cyathocotyle prussica</name>
    <dbReference type="NCBI Taxonomy" id="2067575"/>
    <lineage>
        <taxon>Eukaryota</taxon>
        <taxon>Metazoa</taxon>
        <taxon>Spiralia</taxon>
        <taxon>Lophotrochozoa</taxon>
        <taxon>Platyhelminthes</taxon>
        <taxon>Trematoda</taxon>
        <taxon>Digenea</taxon>
        <taxon>Diplostomida</taxon>
        <taxon>Diplostomoidea</taxon>
        <taxon>Cyathocotylidae</taxon>
        <taxon>Cyathocotyle</taxon>
    </lineage>
</organism>
<dbReference type="PRINTS" id="PR01437">
    <property type="entry name" value="NUOXDRDTASE4"/>
</dbReference>
<dbReference type="PANTHER" id="PTHR42703">
    <property type="entry name" value="NADH DEHYDROGENASE"/>
    <property type="match status" value="1"/>
</dbReference>
<feature type="transmembrane region" description="Helical" evidence="10">
    <location>
        <begin position="368"/>
        <end position="394"/>
    </location>
</feature>
<feature type="transmembrane region" description="Helical" evidence="10">
    <location>
        <begin position="52"/>
        <end position="73"/>
    </location>
</feature>
<comment type="catalytic activity">
    <reaction evidence="9 10">
        <text>a ubiquinone + NADH + 5 H(+)(in) = a ubiquinol + NAD(+) + 4 H(+)(out)</text>
        <dbReference type="Rhea" id="RHEA:29091"/>
        <dbReference type="Rhea" id="RHEA-COMP:9565"/>
        <dbReference type="Rhea" id="RHEA-COMP:9566"/>
        <dbReference type="ChEBI" id="CHEBI:15378"/>
        <dbReference type="ChEBI" id="CHEBI:16389"/>
        <dbReference type="ChEBI" id="CHEBI:17976"/>
        <dbReference type="ChEBI" id="CHEBI:57540"/>
        <dbReference type="ChEBI" id="CHEBI:57945"/>
        <dbReference type="EC" id="7.1.1.2"/>
    </reaction>
</comment>
<comment type="function">
    <text evidence="10">Core subunit of the mitochondrial membrane respiratory chain NADH dehydrogenase (Complex I) which catalyzes electron transfer from NADH through the respiratory chain, using ubiquinone as an electron acceptor. Essential for the catalytic activity and assembly of complex I.</text>
</comment>
<geneLocation type="mitochondrion" evidence="12"/>
<evidence type="ECO:0000256" key="9">
    <source>
        <dbReference type="ARBA" id="ARBA00049551"/>
    </source>
</evidence>
<dbReference type="EMBL" id="MH536510">
    <property type="protein sequence ID" value="AYH51385.1"/>
    <property type="molecule type" value="Genomic_DNA"/>
</dbReference>
<dbReference type="GO" id="GO:0008137">
    <property type="term" value="F:NADH dehydrogenase (ubiquinone) activity"/>
    <property type="evidence" value="ECO:0007669"/>
    <property type="project" value="UniProtKB-UniRule"/>
</dbReference>
<evidence type="ECO:0000259" key="11">
    <source>
        <dbReference type="Pfam" id="PF00361"/>
    </source>
</evidence>
<dbReference type="GO" id="GO:0031966">
    <property type="term" value="C:mitochondrial membrane"/>
    <property type="evidence" value="ECO:0007669"/>
    <property type="project" value="UniProtKB-SubCell"/>
</dbReference>
<comment type="subcellular location">
    <subcellularLocation>
        <location evidence="1">Cell membrane</location>
        <topology evidence="1">Multi-pass membrane protein</topology>
    </subcellularLocation>
    <subcellularLocation>
        <location evidence="10">Mitochondrion membrane</location>
        <topology evidence="10">Multi-pass membrane protein</topology>
    </subcellularLocation>
</comment>
<keyword evidence="10 12" id="KW-0496">Mitochondrion</keyword>
<keyword evidence="6 10" id="KW-0812">Transmembrane</keyword>
<feature type="transmembrane region" description="Helical" evidence="10">
    <location>
        <begin position="406"/>
        <end position="427"/>
    </location>
</feature>
<dbReference type="RefSeq" id="YP_009533200.1">
    <property type="nucleotide sequence ID" value="NC_039780.1"/>
</dbReference>